<name>A0ABP7MCL3_9ACTN</name>
<evidence type="ECO:0000256" key="1">
    <source>
        <dbReference type="SAM" id="MobiDB-lite"/>
    </source>
</evidence>
<evidence type="ECO:0000313" key="4">
    <source>
        <dbReference type="Proteomes" id="UP001501000"/>
    </source>
</evidence>
<sequence>MKAGGGDGGSSVSDEEWERFLRASLEGVPDAPEEPSARDRAAAARRPPERAADTAWRAYTPPRRRSRKGWYVAGFVASVALLAVAFAPGGVTGLFGDDARGADAAPLAPESVAPTAPPDAGPEAVRPTLAEPFKGSPAARWADGPAGITVPEARATGWMDRAEVARALRLSRDFLVASNLEPGVLRGERPAGAIALINPRQRDVQDYLAAAFRSPGEANDPVLLFSRFDPAQARLVGDVVKTRGRLTYAEGEKGAVRVTADVTFVYPIAPAGGGDAVVRTIVRREVVMSWDDPAKVITEPGTFSLVSYRADMTNAGCGPATGRLIPSFGGGGGGTASGPAVDPYDRSTSMDERMGAAGDEECGTATRS</sequence>
<feature type="transmembrane region" description="Helical" evidence="2">
    <location>
        <begin position="70"/>
        <end position="91"/>
    </location>
</feature>
<comment type="caution">
    <text evidence="3">The sequence shown here is derived from an EMBL/GenBank/DDBJ whole genome shotgun (WGS) entry which is preliminary data.</text>
</comment>
<reference evidence="4" key="1">
    <citation type="journal article" date="2019" name="Int. J. Syst. Evol. Microbiol.">
        <title>The Global Catalogue of Microorganisms (GCM) 10K type strain sequencing project: providing services to taxonomists for standard genome sequencing and annotation.</title>
        <authorList>
            <consortium name="The Broad Institute Genomics Platform"/>
            <consortium name="The Broad Institute Genome Sequencing Center for Infectious Disease"/>
            <person name="Wu L."/>
            <person name="Ma J."/>
        </authorList>
    </citation>
    <scope>NUCLEOTIDE SEQUENCE [LARGE SCALE GENOMIC DNA]</scope>
    <source>
        <strain evidence="4">JCM 16956</strain>
    </source>
</reference>
<keyword evidence="2" id="KW-0812">Transmembrane</keyword>
<evidence type="ECO:0000313" key="3">
    <source>
        <dbReference type="EMBL" id="GAA3919883.1"/>
    </source>
</evidence>
<feature type="compositionally biased region" description="Basic and acidic residues" evidence="1">
    <location>
        <begin position="343"/>
        <end position="354"/>
    </location>
</feature>
<keyword evidence="2" id="KW-0472">Membrane</keyword>
<feature type="compositionally biased region" description="Basic and acidic residues" evidence="1">
    <location>
        <begin position="35"/>
        <end position="52"/>
    </location>
</feature>
<dbReference type="RefSeq" id="WP_345282908.1">
    <property type="nucleotide sequence ID" value="NZ_BAABAJ010000008.1"/>
</dbReference>
<keyword evidence="2" id="KW-1133">Transmembrane helix</keyword>
<dbReference type="Proteomes" id="UP001501000">
    <property type="component" value="Unassembled WGS sequence"/>
</dbReference>
<feature type="region of interest" description="Disordered" evidence="1">
    <location>
        <begin position="23"/>
        <end position="59"/>
    </location>
</feature>
<organism evidence="3 4">
    <name type="scientific">Streptomyces gulbargensis</name>
    <dbReference type="NCBI Taxonomy" id="364901"/>
    <lineage>
        <taxon>Bacteria</taxon>
        <taxon>Bacillati</taxon>
        <taxon>Actinomycetota</taxon>
        <taxon>Actinomycetes</taxon>
        <taxon>Kitasatosporales</taxon>
        <taxon>Streptomycetaceae</taxon>
        <taxon>Streptomyces</taxon>
    </lineage>
</organism>
<feature type="region of interest" description="Disordered" evidence="1">
    <location>
        <begin position="328"/>
        <end position="368"/>
    </location>
</feature>
<proteinExistence type="predicted"/>
<gene>
    <name evidence="3" type="ORF">GCM10022244_31270</name>
</gene>
<accession>A0ABP7MCL3</accession>
<protein>
    <submittedName>
        <fullName evidence="3">Uncharacterized protein</fullName>
    </submittedName>
</protein>
<dbReference type="EMBL" id="BAABAJ010000008">
    <property type="protein sequence ID" value="GAA3919883.1"/>
    <property type="molecule type" value="Genomic_DNA"/>
</dbReference>
<keyword evidence="4" id="KW-1185">Reference proteome</keyword>
<evidence type="ECO:0000256" key="2">
    <source>
        <dbReference type="SAM" id="Phobius"/>
    </source>
</evidence>